<dbReference type="PROSITE" id="PS51257">
    <property type="entry name" value="PROKAR_LIPOPROTEIN"/>
    <property type="match status" value="1"/>
</dbReference>
<sequence length="127" mass="14618">MKKLSLYWLGGILLQSCAYIDGCLYTPQMVNCYVDKGDSFPYIAQFQKVDSIGHTDPQKRWHDAYLCGGEHENNDLQVKGVRSKDGSINLEVLNKFENCMRAKGYHRFWPAECGYKNPKWDKGVCNE</sequence>
<evidence type="ECO:0000313" key="1">
    <source>
        <dbReference type="EMBL" id="STO69394.1"/>
    </source>
</evidence>
<evidence type="ECO:0008006" key="3">
    <source>
        <dbReference type="Google" id="ProtNLM"/>
    </source>
</evidence>
<comment type="caution">
    <text evidence="1">The sequence shown here is derived from an EMBL/GenBank/DDBJ whole genome shotgun (WGS) entry which is preliminary data.</text>
</comment>
<protein>
    <recommendedName>
        <fullName evidence="3">Lipoprotein</fullName>
    </recommendedName>
</protein>
<proteinExistence type="predicted"/>
<dbReference type="Proteomes" id="UP000254496">
    <property type="component" value="Unassembled WGS sequence"/>
</dbReference>
<accession>A0AB38HAL7</accession>
<name>A0AB38HAL7_9PAST</name>
<dbReference type="AlphaFoldDB" id="A0AB38HAL7"/>
<organism evidence="1 2">
    <name type="scientific">Canicola haemoglobinophilus</name>
    <dbReference type="NCBI Taxonomy" id="733"/>
    <lineage>
        <taxon>Bacteria</taxon>
        <taxon>Pseudomonadati</taxon>
        <taxon>Pseudomonadota</taxon>
        <taxon>Gammaproteobacteria</taxon>
        <taxon>Pasteurellales</taxon>
        <taxon>Pasteurellaceae</taxon>
        <taxon>Canicola</taxon>
    </lineage>
</organism>
<gene>
    <name evidence="1" type="ORF">NCTC8540_01927</name>
</gene>
<evidence type="ECO:0000313" key="2">
    <source>
        <dbReference type="Proteomes" id="UP000254496"/>
    </source>
</evidence>
<dbReference type="RefSeq" id="WP_115073385.1">
    <property type="nucleotide sequence ID" value="NZ_UGHE01000002.1"/>
</dbReference>
<dbReference type="EMBL" id="UGHJ01000001">
    <property type="protein sequence ID" value="STO69394.1"/>
    <property type="molecule type" value="Genomic_DNA"/>
</dbReference>
<reference evidence="1 2" key="1">
    <citation type="submission" date="2018-06" db="EMBL/GenBank/DDBJ databases">
        <authorList>
            <consortium name="Pathogen Informatics"/>
            <person name="Doyle S."/>
        </authorList>
    </citation>
    <scope>NUCLEOTIDE SEQUENCE [LARGE SCALE GENOMIC DNA]</scope>
    <source>
        <strain evidence="1 2">NCTC8540</strain>
    </source>
</reference>